<organism evidence="1 2">
    <name type="scientific">Luteibacter jiangsuensis</name>
    <dbReference type="NCBI Taxonomy" id="637577"/>
    <lineage>
        <taxon>Bacteria</taxon>
        <taxon>Pseudomonadati</taxon>
        <taxon>Pseudomonadota</taxon>
        <taxon>Gammaproteobacteria</taxon>
        <taxon>Lysobacterales</taxon>
        <taxon>Rhodanobacteraceae</taxon>
        <taxon>Luteibacter</taxon>
    </lineage>
</organism>
<evidence type="ECO:0000313" key="2">
    <source>
        <dbReference type="Proteomes" id="UP001237737"/>
    </source>
</evidence>
<name>A0ABT9SZ84_9GAMM</name>
<accession>A0ABT9SZ84</accession>
<sequence>MSGTFRKMRERSYLAYAAALGTTLLIASHAVFASERGLGPASATAVEGQWGYRSDCGSGHYVRFSAKPAGADVEGTWSDGTRAGGESGSFKGRLREGKLFVRFCSDEETRGGFPLCPAYGTGDDAYFVPVGKDLAWYRTWGSPADGKFEKYVELHRTVHGEKVPLDTRCPAGSN</sequence>
<dbReference type="Proteomes" id="UP001237737">
    <property type="component" value="Unassembled WGS sequence"/>
</dbReference>
<proteinExistence type="predicted"/>
<evidence type="ECO:0000313" key="1">
    <source>
        <dbReference type="EMBL" id="MDQ0010316.1"/>
    </source>
</evidence>
<dbReference type="EMBL" id="JAUSSK010000003">
    <property type="protein sequence ID" value="MDQ0010316.1"/>
    <property type="molecule type" value="Genomic_DNA"/>
</dbReference>
<protein>
    <recommendedName>
        <fullName evidence="3">Secreted protein</fullName>
    </recommendedName>
</protein>
<reference evidence="1 2" key="1">
    <citation type="submission" date="2023-07" db="EMBL/GenBank/DDBJ databases">
        <title>Sorghum-associated microbial communities from plants grown in Nebraska, USA.</title>
        <authorList>
            <person name="Schachtman D."/>
        </authorList>
    </citation>
    <scope>NUCLEOTIDE SEQUENCE [LARGE SCALE GENOMIC DNA]</scope>
    <source>
        <strain evidence="1 2">CC60</strain>
    </source>
</reference>
<comment type="caution">
    <text evidence="1">The sequence shown here is derived from an EMBL/GenBank/DDBJ whole genome shotgun (WGS) entry which is preliminary data.</text>
</comment>
<keyword evidence="2" id="KW-1185">Reference proteome</keyword>
<evidence type="ECO:0008006" key="3">
    <source>
        <dbReference type="Google" id="ProtNLM"/>
    </source>
</evidence>
<dbReference type="RefSeq" id="WP_306850404.1">
    <property type="nucleotide sequence ID" value="NZ_JAUSSK010000003.1"/>
</dbReference>
<gene>
    <name evidence="1" type="ORF">J2T07_002506</name>
</gene>